<organism evidence="2 3">
    <name type="scientific">Pleurodeles waltl</name>
    <name type="common">Iberian ribbed newt</name>
    <dbReference type="NCBI Taxonomy" id="8319"/>
    <lineage>
        <taxon>Eukaryota</taxon>
        <taxon>Metazoa</taxon>
        <taxon>Chordata</taxon>
        <taxon>Craniata</taxon>
        <taxon>Vertebrata</taxon>
        <taxon>Euteleostomi</taxon>
        <taxon>Amphibia</taxon>
        <taxon>Batrachia</taxon>
        <taxon>Caudata</taxon>
        <taxon>Salamandroidea</taxon>
        <taxon>Salamandridae</taxon>
        <taxon>Pleurodelinae</taxon>
        <taxon>Pleurodeles</taxon>
    </lineage>
</organism>
<evidence type="ECO:0000313" key="2">
    <source>
        <dbReference type="EMBL" id="KAJ1189479.1"/>
    </source>
</evidence>
<sequence>MADPVWPTAENGAEDQGFPAGIAQPGPKRSEEVTRRPRSSAGWNLYWAGTELRYASSVMLRAAGLGSAVARLPGERRTSQGLAEEGSASLEEGPSTTRHVNLRCLDGCADPGCPDTQATRGGSANEILLGAAARYSGR</sequence>
<feature type="region of interest" description="Disordered" evidence="1">
    <location>
        <begin position="75"/>
        <end position="96"/>
    </location>
</feature>
<name>A0AAV7ULT5_PLEWA</name>
<evidence type="ECO:0000313" key="3">
    <source>
        <dbReference type="Proteomes" id="UP001066276"/>
    </source>
</evidence>
<dbReference type="AlphaFoldDB" id="A0AAV7ULT5"/>
<comment type="caution">
    <text evidence="2">The sequence shown here is derived from an EMBL/GenBank/DDBJ whole genome shotgun (WGS) entry which is preliminary data.</text>
</comment>
<gene>
    <name evidence="2" type="ORF">NDU88_006224</name>
</gene>
<keyword evidence="3" id="KW-1185">Reference proteome</keyword>
<protein>
    <submittedName>
        <fullName evidence="2">Uncharacterized protein</fullName>
    </submittedName>
</protein>
<reference evidence="2" key="1">
    <citation type="journal article" date="2022" name="bioRxiv">
        <title>Sequencing and chromosome-scale assembly of the giantPleurodeles waltlgenome.</title>
        <authorList>
            <person name="Brown T."/>
            <person name="Elewa A."/>
            <person name="Iarovenko S."/>
            <person name="Subramanian E."/>
            <person name="Araus A.J."/>
            <person name="Petzold A."/>
            <person name="Susuki M."/>
            <person name="Suzuki K.-i.T."/>
            <person name="Hayashi T."/>
            <person name="Toyoda A."/>
            <person name="Oliveira C."/>
            <person name="Osipova E."/>
            <person name="Leigh N.D."/>
            <person name="Simon A."/>
            <person name="Yun M.H."/>
        </authorList>
    </citation>
    <scope>NUCLEOTIDE SEQUENCE</scope>
    <source>
        <strain evidence="2">20211129_DDA</strain>
        <tissue evidence="2">Liver</tissue>
    </source>
</reference>
<evidence type="ECO:0000256" key="1">
    <source>
        <dbReference type="SAM" id="MobiDB-lite"/>
    </source>
</evidence>
<accession>A0AAV7ULT5</accession>
<feature type="region of interest" description="Disordered" evidence="1">
    <location>
        <begin position="1"/>
        <end position="39"/>
    </location>
</feature>
<dbReference type="EMBL" id="JANPWB010000005">
    <property type="protein sequence ID" value="KAJ1189479.1"/>
    <property type="molecule type" value="Genomic_DNA"/>
</dbReference>
<proteinExistence type="predicted"/>
<dbReference type="Proteomes" id="UP001066276">
    <property type="component" value="Chromosome 3_1"/>
</dbReference>